<dbReference type="GO" id="GO:0003700">
    <property type="term" value="F:DNA-binding transcription factor activity"/>
    <property type="evidence" value="ECO:0007669"/>
    <property type="project" value="TreeGrafter"/>
</dbReference>
<evidence type="ECO:0000259" key="4">
    <source>
        <dbReference type="PROSITE" id="PS50932"/>
    </source>
</evidence>
<protein>
    <submittedName>
        <fullName evidence="5">LacI family transcriptional regulator</fullName>
    </submittedName>
</protein>
<evidence type="ECO:0000313" key="5">
    <source>
        <dbReference type="EMBL" id="TWB10717.1"/>
    </source>
</evidence>
<dbReference type="InterPro" id="IPR028082">
    <property type="entry name" value="Peripla_BP_I"/>
</dbReference>
<dbReference type="SUPFAM" id="SSF53822">
    <property type="entry name" value="Periplasmic binding protein-like I"/>
    <property type="match status" value="1"/>
</dbReference>
<dbReference type="CDD" id="cd01392">
    <property type="entry name" value="HTH_LacI"/>
    <property type="match status" value="1"/>
</dbReference>
<dbReference type="GO" id="GO:0000976">
    <property type="term" value="F:transcription cis-regulatory region binding"/>
    <property type="evidence" value="ECO:0007669"/>
    <property type="project" value="TreeGrafter"/>
</dbReference>
<dbReference type="SMART" id="SM00354">
    <property type="entry name" value="HTH_LACI"/>
    <property type="match status" value="1"/>
</dbReference>
<dbReference type="Gene3D" id="3.40.50.2300">
    <property type="match status" value="2"/>
</dbReference>
<organism evidence="5 6">
    <name type="scientific">Nitrospirillum amazonense</name>
    <dbReference type="NCBI Taxonomy" id="28077"/>
    <lineage>
        <taxon>Bacteria</taxon>
        <taxon>Pseudomonadati</taxon>
        <taxon>Pseudomonadota</taxon>
        <taxon>Alphaproteobacteria</taxon>
        <taxon>Rhodospirillales</taxon>
        <taxon>Azospirillaceae</taxon>
        <taxon>Nitrospirillum</taxon>
    </lineage>
</organism>
<evidence type="ECO:0000256" key="1">
    <source>
        <dbReference type="ARBA" id="ARBA00023015"/>
    </source>
</evidence>
<dbReference type="InterPro" id="IPR046335">
    <property type="entry name" value="LacI/GalR-like_sensor"/>
</dbReference>
<name>A0A560EMZ2_9PROT</name>
<dbReference type="PANTHER" id="PTHR30146:SF109">
    <property type="entry name" value="HTH-TYPE TRANSCRIPTIONAL REGULATOR GALS"/>
    <property type="match status" value="1"/>
</dbReference>
<dbReference type="PROSITE" id="PS50932">
    <property type="entry name" value="HTH_LACI_2"/>
    <property type="match status" value="1"/>
</dbReference>
<accession>A0A560EMZ2</accession>
<dbReference type="InterPro" id="IPR010982">
    <property type="entry name" value="Lambda_DNA-bd_dom_sf"/>
</dbReference>
<dbReference type="PANTHER" id="PTHR30146">
    <property type="entry name" value="LACI-RELATED TRANSCRIPTIONAL REPRESSOR"/>
    <property type="match status" value="1"/>
</dbReference>
<dbReference type="SUPFAM" id="SSF47413">
    <property type="entry name" value="lambda repressor-like DNA-binding domains"/>
    <property type="match status" value="1"/>
</dbReference>
<keyword evidence="3" id="KW-0804">Transcription</keyword>
<feature type="domain" description="HTH lacI-type" evidence="4">
    <location>
        <begin position="37"/>
        <end position="92"/>
    </location>
</feature>
<dbReference type="CDD" id="cd06285">
    <property type="entry name" value="PBP1_LacI-like"/>
    <property type="match status" value="1"/>
</dbReference>
<dbReference type="EMBL" id="VITN01000033">
    <property type="protein sequence ID" value="TWB10717.1"/>
    <property type="molecule type" value="Genomic_DNA"/>
</dbReference>
<dbReference type="Gene3D" id="1.10.260.40">
    <property type="entry name" value="lambda repressor-like DNA-binding domains"/>
    <property type="match status" value="1"/>
</dbReference>
<keyword evidence="1" id="KW-0805">Transcription regulation</keyword>
<gene>
    <name evidence="5" type="ORF">FBZ89_13310</name>
</gene>
<sequence length="367" mass="39423">MLRHTKGRWGTHRARRVDGGEILLSDKEDLVGRPGRVTLHDVAAAAGVSKSTVSRILDERLPQSDSETARRVRQVAAGLGYIRDISAASLRRGNTMTIGVIVPRLTDTAMAMLYEALTKACVRSGRFAIVATTDDRPKADRMAAETLLRRGVDGLVLSTARQDDDFPSDLTRRGVPHVLALRTDGHSLSSVGDDMLGGYLATRHLLDLGHRHIGLIAGPSYASSARGRVQGYRQALDEAGVAQDPAYIVESTFGIESGAEAAMALMRLDPKPTAVFAVNDNTAIGALSALTRLGLTVPGDVSLVGYNDIPIVGHLPTPLTTLRVPFDQIASVALELLTEEPTEVSDRIRVSAPTLIPRRSTAPRHRN</sequence>
<evidence type="ECO:0000256" key="2">
    <source>
        <dbReference type="ARBA" id="ARBA00023125"/>
    </source>
</evidence>
<dbReference type="Pfam" id="PF00356">
    <property type="entry name" value="LacI"/>
    <property type="match status" value="1"/>
</dbReference>
<reference evidence="5 6" key="1">
    <citation type="submission" date="2019-06" db="EMBL/GenBank/DDBJ databases">
        <title>Genomic Encyclopedia of Type Strains, Phase IV (KMG-V): Genome sequencing to study the core and pangenomes of soil and plant-associated prokaryotes.</title>
        <authorList>
            <person name="Whitman W."/>
        </authorList>
    </citation>
    <scope>NUCLEOTIDE SEQUENCE [LARGE SCALE GENOMIC DNA]</scope>
    <source>
        <strain evidence="5 6">BR 11880</strain>
    </source>
</reference>
<keyword evidence="2" id="KW-0238">DNA-binding</keyword>
<dbReference type="PRINTS" id="PR00036">
    <property type="entry name" value="HTHLACI"/>
</dbReference>
<comment type="caution">
    <text evidence="5">The sequence shown here is derived from an EMBL/GenBank/DDBJ whole genome shotgun (WGS) entry which is preliminary data.</text>
</comment>
<dbReference type="AlphaFoldDB" id="A0A560EMZ2"/>
<dbReference type="OrthoDB" id="128688at2"/>
<evidence type="ECO:0000313" key="6">
    <source>
        <dbReference type="Proteomes" id="UP000319859"/>
    </source>
</evidence>
<dbReference type="Pfam" id="PF13377">
    <property type="entry name" value="Peripla_BP_3"/>
    <property type="match status" value="1"/>
</dbReference>
<evidence type="ECO:0000256" key="3">
    <source>
        <dbReference type="ARBA" id="ARBA00023163"/>
    </source>
</evidence>
<dbReference type="PROSITE" id="PS00356">
    <property type="entry name" value="HTH_LACI_1"/>
    <property type="match status" value="1"/>
</dbReference>
<dbReference type="InterPro" id="IPR000843">
    <property type="entry name" value="HTH_LacI"/>
</dbReference>
<dbReference type="Proteomes" id="UP000319859">
    <property type="component" value="Unassembled WGS sequence"/>
</dbReference>
<proteinExistence type="predicted"/>